<feature type="compositionally biased region" description="Basic and acidic residues" evidence="1">
    <location>
        <begin position="86"/>
        <end position="101"/>
    </location>
</feature>
<feature type="compositionally biased region" description="Basic and acidic residues" evidence="1">
    <location>
        <begin position="54"/>
        <end position="67"/>
    </location>
</feature>
<evidence type="ECO:0008006" key="5">
    <source>
        <dbReference type="Google" id="ProtNLM"/>
    </source>
</evidence>
<evidence type="ECO:0000259" key="2">
    <source>
        <dbReference type="Pfam" id="PF12432"/>
    </source>
</evidence>
<dbReference type="SUPFAM" id="SSF48371">
    <property type="entry name" value="ARM repeat"/>
    <property type="match status" value="1"/>
</dbReference>
<dbReference type="VEuPathDB" id="FungiDB:H257_01138"/>
<feature type="compositionally biased region" description="Acidic residues" evidence="1">
    <location>
        <begin position="68"/>
        <end position="85"/>
    </location>
</feature>
<evidence type="ECO:0000313" key="4">
    <source>
        <dbReference type="EMBL" id="ETV87632.1"/>
    </source>
</evidence>
<dbReference type="GO" id="GO:0032039">
    <property type="term" value="C:integrator complex"/>
    <property type="evidence" value="ECO:0007669"/>
    <property type="project" value="InterPro"/>
</dbReference>
<protein>
    <recommendedName>
        <fullName evidence="5">DUF3677 domain-containing protein</fullName>
    </recommendedName>
</protein>
<dbReference type="InterPro" id="IPR038902">
    <property type="entry name" value="INTS1"/>
</dbReference>
<sequence>MGPGRPSGRPVRGARESTRSAAKAAAQKINATQSVRSARMKRVVYDESDLSSDPDDKQKDTSAKEVSDAEEELEDADMEEEDEEKAPEKPPEPPADDKEVPKDEEEEKEGVEDDDDDDEAQDDDEDTEDTRQLLDNAQDDESVQRLIQSSLGQLARDGGSPSRELILAYASCVSSNPSKFQHPTTLKAMLRLLRSTFQGRERSSSVDKKAKPKPPREVRGVLPLAVLVANLLATILKNIPQNEWPDDCLKVFVDDSLHSRSWVDHSMCSVFVDMIKAHIAAAPSTDASVQRIMEHLSSKVTEIKKGGVNPTTFKHVMLTLMDLTPLPQGRLMASSNLELWFQHTTHKTIARDLLLKIVRSCTTLDAPDLDTVENLLNMKFKTVSFPQLKSEVFTMLVRQRPEYINVAFKVVLLKERLAATLKDVDNLKMMPLIFRETAQGGHDSKDDQEPDNDVVFKRSPQHQHPGTATSRALAMVLQDLATASSNLPTLKNTLRKVLRSLTHDQLDVRALCQGLLVVPKGIQSFEFFVMMGELVALVLFVQGAAVRSLQVNVPDASSNPRLLPKAMDKGVRRLGTGAVASTPASNAGNTNGPVALGSLKSKPMFASKEPKHPAITPAVKSKEEFAQLIAHVQSMAIHWCHDVQELGDHLGMRLFGAVIRKVLFLDMLADMQATEHDRGCFNFCRDMLPLHASTVGRIVDMCKYANPEETLDILKVLEAVVVRASDAQTTREAYFSTQDQILKYQADGGVMGLKVDTLELVQPLLEAGTVRGHLYDGNAVCYSELFWLAHCILLILVAFNPESLGAFVWDNVPTMRSLMQMVITGRFKFPPVEPEDLKLFDTHSPPSMTLSQANQLVVERERALFEAHKLPVDQSLMVVQPLQCSARAPPVDVLRKVDALDKSLRLGLRLRKSRSTDFLMDMVDVAVSDKSSQSSWSERPERISWIVEIVCAELETLTYLPRRCLCELLLLACVDGGSDDKSKGAMHAMLLQQVPSILSRLKECNDDDDNVEVMTFFLNRLASPNVATRQLSAYLLDLLTRQDTSSITTLSKAVPCLSFDWLPGLVSLPCFPALHERVIASLEALLKLESSVDALKLCLGALYDIFGNQAHLHLPLAVALGNFLVQRASVARLLLTDTAVFGRMVDTFWAAVERQVHQPTSQPHDLKGAEAWVTVAVAPEVHRGVSAVDLPASIVSGAIELLSFPTQQVAVSSFDHLVAFFFPPESTLGLWHPRQTYVCSSDHLFRLACVANTQLLSAAIQKMTLEVLWRVVLSYGRAPACLLAVLTALQAATVSRPDKCVDALTKESGAGDAARACDEALVHLNMYLHQESFAEVRHAGDAMITWLKDHHEQPLGIPGSEDTRCPEKKNRFLALVTCPKKAPPPTSDLDSVVNVPAIMPHPSPVPRQYAATHDRLADMCLLIHDKSHRSSVLGRVHVASLGHTSSLVKLGSALAKARPVGFVQVFLHEIMALGCQDSTGVFLQSFLSQHTTDSLLPFASTVLDAMWTVMPWHVHGVWQRIVRLIVAEQAQHWPQTQQVDRTRLNLIYHVAFDIQNNMASTITALYNFEQVSADLAAVERQVVEFIVMDLYASRPHSFALAMDVCAPGWQLHASRLVHFNSSSRLESKIDRWLTSKDHADALRLVALRHPLLVTSRIVHVALSLEGRSALFVSKAPLDNWLMAIDLVAESVFRHPHTLKHLVQCFLLYLEHHHDESKAITALRVVHTVDRMIRKDSCAMLPFFTQHAYRIRWIHALSKYESSHASVASVSHFLDHHTIKSTEITSWTTTSPTFEDQLEELKTTFTLYAGSAKHLVLPTLTRYISQGEMTKKTTVLICQCLLLVLQSDRTSAGDATKAYVACLTSPKVGIREAATFFLPDFLVYCSPSQHYTILAHLFLEDSDVAKSSLSQYFKSDLFKADRS</sequence>
<dbReference type="GO" id="GO:0034474">
    <property type="term" value="P:U2 snRNA 3'-end processing"/>
    <property type="evidence" value="ECO:0007669"/>
    <property type="project" value="InterPro"/>
</dbReference>
<proteinExistence type="predicted"/>
<feature type="region of interest" description="Disordered" evidence="1">
    <location>
        <begin position="438"/>
        <end position="468"/>
    </location>
</feature>
<dbReference type="EMBL" id="KI913115">
    <property type="protein sequence ID" value="ETV87632.1"/>
    <property type="molecule type" value="Genomic_DNA"/>
</dbReference>
<dbReference type="GeneID" id="20803134"/>
<dbReference type="PANTHER" id="PTHR21224:SF1">
    <property type="entry name" value="INTEGRATOR COMPLEX SUBUNIT 1"/>
    <property type="match status" value="1"/>
</dbReference>
<feature type="compositionally biased region" description="Low complexity" evidence="1">
    <location>
        <begin position="19"/>
        <end position="33"/>
    </location>
</feature>
<dbReference type="STRING" id="112090.W4H6X9"/>
<dbReference type="Pfam" id="PF12432">
    <property type="entry name" value="INTS1_RP2B-bd"/>
    <property type="match status" value="1"/>
</dbReference>
<feature type="domain" description="Integrator complex subunit 1 INTS2-binding" evidence="3">
    <location>
        <begin position="1012"/>
        <end position="1303"/>
    </location>
</feature>
<evidence type="ECO:0000259" key="3">
    <source>
        <dbReference type="Pfam" id="PF22929"/>
    </source>
</evidence>
<organism evidence="4">
    <name type="scientific">Aphanomyces astaci</name>
    <name type="common">Crayfish plague agent</name>
    <dbReference type="NCBI Taxonomy" id="112090"/>
    <lineage>
        <taxon>Eukaryota</taxon>
        <taxon>Sar</taxon>
        <taxon>Stramenopiles</taxon>
        <taxon>Oomycota</taxon>
        <taxon>Saprolegniomycetes</taxon>
        <taxon>Saprolegniales</taxon>
        <taxon>Verrucalvaceae</taxon>
        <taxon>Aphanomyces</taxon>
    </lineage>
</organism>
<dbReference type="InterPro" id="IPR022145">
    <property type="entry name" value="INTS1_RPB2-bd"/>
</dbReference>
<dbReference type="OrthoDB" id="115728at2759"/>
<dbReference type="Pfam" id="PF22929">
    <property type="entry name" value="INTS1_INTS2-bd"/>
    <property type="match status" value="1"/>
</dbReference>
<dbReference type="RefSeq" id="XP_009822495.1">
    <property type="nucleotide sequence ID" value="XM_009824193.1"/>
</dbReference>
<dbReference type="InterPro" id="IPR053966">
    <property type="entry name" value="INTS1_INTS2-bd"/>
</dbReference>
<feature type="domain" description="Integrator complex subunit 1 RPB2-binding" evidence="2">
    <location>
        <begin position="311"/>
        <end position="436"/>
    </location>
</feature>
<name>W4H6X9_APHAT</name>
<feature type="compositionally biased region" description="Low complexity" evidence="1">
    <location>
        <begin position="1"/>
        <end position="11"/>
    </location>
</feature>
<evidence type="ECO:0000256" key="1">
    <source>
        <dbReference type="SAM" id="MobiDB-lite"/>
    </source>
</evidence>
<feature type="region of interest" description="Disordered" evidence="1">
    <location>
        <begin position="1"/>
        <end position="129"/>
    </location>
</feature>
<reference evidence="4" key="1">
    <citation type="submission" date="2013-12" db="EMBL/GenBank/DDBJ databases">
        <title>The Genome Sequence of Aphanomyces astaci APO3.</title>
        <authorList>
            <consortium name="The Broad Institute Genomics Platform"/>
            <person name="Russ C."/>
            <person name="Tyler B."/>
            <person name="van West P."/>
            <person name="Dieguez-Uribeondo J."/>
            <person name="Young S.K."/>
            <person name="Zeng Q."/>
            <person name="Gargeya S."/>
            <person name="Fitzgerald M."/>
            <person name="Abouelleil A."/>
            <person name="Alvarado L."/>
            <person name="Chapman S.B."/>
            <person name="Gainer-Dewar J."/>
            <person name="Goldberg J."/>
            <person name="Griggs A."/>
            <person name="Gujja S."/>
            <person name="Hansen M."/>
            <person name="Howarth C."/>
            <person name="Imamovic A."/>
            <person name="Ireland A."/>
            <person name="Larimer J."/>
            <person name="McCowan C."/>
            <person name="Murphy C."/>
            <person name="Pearson M."/>
            <person name="Poon T.W."/>
            <person name="Priest M."/>
            <person name="Roberts A."/>
            <person name="Saif S."/>
            <person name="Shea T."/>
            <person name="Sykes S."/>
            <person name="Wortman J."/>
            <person name="Nusbaum C."/>
            <person name="Birren B."/>
        </authorList>
    </citation>
    <scope>NUCLEOTIDE SEQUENCE [LARGE SCALE GENOMIC DNA]</scope>
    <source>
        <strain evidence="4">APO3</strain>
    </source>
</reference>
<dbReference type="PANTHER" id="PTHR21224">
    <property type="entry name" value="INTEGRATOR COMPLEX SUBUNIT 1"/>
    <property type="match status" value="1"/>
</dbReference>
<dbReference type="InterPro" id="IPR016024">
    <property type="entry name" value="ARM-type_fold"/>
</dbReference>
<accession>W4H6X9</accession>
<gene>
    <name evidence="4" type="ORF">H257_01138</name>
</gene>
<feature type="compositionally biased region" description="Acidic residues" evidence="1">
    <location>
        <begin position="102"/>
        <end position="128"/>
    </location>
</feature>